<dbReference type="Proteomes" id="UP001549321">
    <property type="component" value="Unassembled WGS sequence"/>
</dbReference>
<keyword evidence="4" id="KW-0997">Cell inner membrane</keyword>
<evidence type="ECO:0000256" key="2">
    <source>
        <dbReference type="ARBA" id="ARBA00022448"/>
    </source>
</evidence>
<feature type="transmembrane region" description="Helical" evidence="9">
    <location>
        <begin position="97"/>
        <end position="115"/>
    </location>
</feature>
<feature type="transmembrane region" description="Helical" evidence="9">
    <location>
        <begin position="271"/>
        <end position="288"/>
    </location>
</feature>
<dbReference type="InterPro" id="IPR001851">
    <property type="entry name" value="ABC_transp_permease"/>
</dbReference>
<dbReference type="PANTHER" id="PTHR32196">
    <property type="entry name" value="ABC TRANSPORTER PERMEASE PROTEIN YPHD-RELATED-RELATED"/>
    <property type="match status" value="1"/>
</dbReference>
<protein>
    <submittedName>
        <fullName evidence="10">Ribose transport system permease protein</fullName>
    </submittedName>
</protein>
<sequence>MSVADPTNPARKTIADAGPTGTAHRRSRAAIWKSALLDRASLIIPCVMLVALLLVYASLRDGVFTIDELNLDTAAAMTLLLAATGQTIVLLRGGIDLSIGGMISLGTVLTATRFGTDPGQAAAWAFGIVAIGGLVGALNGVLITVLRLQPFLVTLATWSILSGAAMIILPTDGGALPSGWTMFGVSIWLGLSSSVWLLALLLVFWFWFKRTRLGIAIRATGSNERSAFLSGVSPIGINIATYGLSGIFAALAALYLTTQTGAGSPTIGKDYILPSVAAAVIGGISLFGGRGGLVGTMIGAFILTIIGNLVFVLEVSSYWQPIVSGIILLIAVLASSIAEKSARRSLS</sequence>
<evidence type="ECO:0000313" key="10">
    <source>
        <dbReference type="EMBL" id="MET4633284.1"/>
    </source>
</evidence>
<evidence type="ECO:0000256" key="6">
    <source>
        <dbReference type="ARBA" id="ARBA00022989"/>
    </source>
</evidence>
<accession>A0ABV2QW87</accession>
<feature type="transmembrane region" description="Helical" evidence="9">
    <location>
        <begin position="318"/>
        <end position="338"/>
    </location>
</feature>
<evidence type="ECO:0000256" key="1">
    <source>
        <dbReference type="ARBA" id="ARBA00004651"/>
    </source>
</evidence>
<evidence type="ECO:0000256" key="4">
    <source>
        <dbReference type="ARBA" id="ARBA00022519"/>
    </source>
</evidence>
<dbReference type="PANTHER" id="PTHR32196:SF21">
    <property type="entry name" value="ABC TRANSPORTER PERMEASE PROTEIN YPHD-RELATED"/>
    <property type="match status" value="1"/>
</dbReference>
<keyword evidence="5 9" id="KW-0812">Transmembrane</keyword>
<dbReference type="Pfam" id="PF02653">
    <property type="entry name" value="BPD_transp_2"/>
    <property type="match status" value="1"/>
</dbReference>
<gene>
    <name evidence="10" type="ORF">ABIE08_001197</name>
</gene>
<comment type="subcellular location">
    <subcellularLocation>
        <location evidence="1">Cell membrane</location>
        <topology evidence="1">Multi-pass membrane protein</topology>
    </subcellularLocation>
</comment>
<organism evidence="10 11">
    <name type="scientific">Kaistia defluvii</name>
    <dbReference type="NCBI Taxonomy" id="410841"/>
    <lineage>
        <taxon>Bacteria</taxon>
        <taxon>Pseudomonadati</taxon>
        <taxon>Pseudomonadota</taxon>
        <taxon>Alphaproteobacteria</taxon>
        <taxon>Hyphomicrobiales</taxon>
        <taxon>Kaistiaceae</taxon>
        <taxon>Kaistia</taxon>
    </lineage>
</organism>
<name>A0ABV2QW87_9HYPH</name>
<dbReference type="CDD" id="cd06579">
    <property type="entry name" value="TM_PBP1_transp_AraH_like"/>
    <property type="match status" value="1"/>
</dbReference>
<feature type="transmembrane region" description="Helical" evidence="9">
    <location>
        <begin position="151"/>
        <end position="169"/>
    </location>
</feature>
<feature type="transmembrane region" description="Helical" evidence="9">
    <location>
        <begin position="36"/>
        <end position="59"/>
    </location>
</feature>
<feature type="region of interest" description="Disordered" evidence="8">
    <location>
        <begin position="1"/>
        <end position="21"/>
    </location>
</feature>
<reference evidence="10 11" key="1">
    <citation type="submission" date="2024-06" db="EMBL/GenBank/DDBJ databases">
        <title>Sorghum-associated microbial communities from plants grown in Nebraska, USA.</title>
        <authorList>
            <person name="Schachtman D."/>
        </authorList>
    </citation>
    <scope>NUCLEOTIDE SEQUENCE [LARGE SCALE GENOMIC DNA]</scope>
    <source>
        <strain evidence="10 11">3207</strain>
    </source>
</reference>
<keyword evidence="11" id="KW-1185">Reference proteome</keyword>
<comment type="caution">
    <text evidence="10">The sequence shown here is derived from an EMBL/GenBank/DDBJ whole genome shotgun (WGS) entry which is preliminary data.</text>
</comment>
<keyword evidence="6 9" id="KW-1133">Transmembrane helix</keyword>
<feature type="transmembrane region" description="Helical" evidence="9">
    <location>
        <begin position="121"/>
        <end position="144"/>
    </location>
</feature>
<feature type="transmembrane region" description="Helical" evidence="9">
    <location>
        <begin position="228"/>
        <end position="256"/>
    </location>
</feature>
<evidence type="ECO:0000256" key="5">
    <source>
        <dbReference type="ARBA" id="ARBA00022692"/>
    </source>
</evidence>
<feature type="transmembrane region" description="Helical" evidence="9">
    <location>
        <begin position="293"/>
        <end position="312"/>
    </location>
</feature>
<evidence type="ECO:0000256" key="8">
    <source>
        <dbReference type="SAM" id="MobiDB-lite"/>
    </source>
</evidence>
<keyword evidence="7 9" id="KW-0472">Membrane</keyword>
<feature type="transmembrane region" description="Helical" evidence="9">
    <location>
        <begin position="181"/>
        <end position="208"/>
    </location>
</feature>
<dbReference type="RefSeq" id="WP_354549453.1">
    <property type="nucleotide sequence ID" value="NZ_JBEPSM010000001.1"/>
</dbReference>
<evidence type="ECO:0000256" key="3">
    <source>
        <dbReference type="ARBA" id="ARBA00022475"/>
    </source>
</evidence>
<evidence type="ECO:0000256" key="9">
    <source>
        <dbReference type="SAM" id="Phobius"/>
    </source>
</evidence>
<proteinExistence type="predicted"/>
<keyword evidence="3" id="KW-1003">Cell membrane</keyword>
<evidence type="ECO:0000256" key="7">
    <source>
        <dbReference type="ARBA" id="ARBA00023136"/>
    </source>
</evidence>
<dbReference type="EMBL" id="JBEPSM010000001">
    <property type="protein sequence ID" value="MET4633284.1"/>
    <property type="molecule type" value="Genomic_DNA"/>
</dbReference>
<evidence type="ECO:0000313" key="11">
    <source>
        <dbReference type="Proteomes" id="UP001549321"/>
    </source>
</evidence>
<keyword evidence="2" id="KW-0813">Transport</keyword>